<dbReference type="EMBL" id="JARO02000154">
    <property type="protein sequence ID" value="KPP79660.1"/>
    <property type="molecule type" value="Genomic_DNA"/>
</dbReference>
<reference evidence="10 11" key="1">
    <citation type="submission" date="2015-08" db="EMBL/GenBank/DDBJ databases">
        <title>The genome of the Asian arowana (Scleropages formosus).</title>
        <authorList>
            <person name="Tan M.H."/>
            <person name="Gan H.M."/>
            <person name="Croft L.J."/>
            <person name="Austin C.M."/>
        </authorList>
    </citation>
    <scope>NUCLEOTIDE SEQUENCE [LARGE SCALE GENOMIC DNA]</scope>
    <source>
        <strain evidence="10">Aro1</strain>
    </source>
</reference>
<evidence type="ECO:0000256" key="5">
    <source>
        <dbReference type="PIRSR" id="PIRSR601211-3"/>
    </source>
</evidence>
<dbReference type="GO" id="GO:0050482">
    <property type="term" value="P:arachidonate secretion"/>
    <property type="evidence" value="ECO:0007669"/>
    <property type="project" value="InterPro"/>
</dbReference>
<dbReference type="Pfam" id="PF00068">
    <property type="entry name" value="Phospholip_A2_1"/>
    <property type="match status" value="2"/>
</dbReference>
<organism evidence="10 11">
    <name type="scientific">Scleropages formosus</name>
    <name type="common">Asian bonytongue</name>
    <name type="synonym">Osteoglossum formosum</name>
    <dbReference type="NCBI Taxonomy" id="113540"/>
    <lineage>
        <taxon>Eukaryota</taxon>
        <taxon>Metazoa</taxon>
        <taxon>Chordata</taxon>
        <taxon>Craniata</taxon>
        <taxon>Vertebrata</taxon>
        <taxon>Euteleostomi</taxon>
        <taxon>Actinopterygii</taxon>
        <taxon>Neopterygii</taxon>
        <taxon>Teleostei</taxon>
        <taxon>Osteoglossocephala</taxon>
        <taxon>Osteoglossomorpha</taxon>
        <taxon>Osteoglossiformes</taxon>
        <taxon>Osteoglossidae</taxon>
        <taxon>Scleropages</taxon>
    </lineage>
</organism>
<feature type="binding site" evidence="4">
    <location>
        <position position="468"/>
    </location>
    <ligand>
        <name>Ca(2+)</name>
        <dbReference type="ChEBI" id="CHEBI:29108"/>
    </ligand>
</feature>
<dbReference type="GO" id="GO:0006644">
    <property type="term" value="P:phospholipid metabolic process"/>
    <property type="evidence" value="ECO:0007669"/>
    <property type="project" value="InterPro"/>
</dbReference>
<comment type="subcellular location">
    <subcellularLocation>
        <location evidence="1 7">Secreted</location>
    </subcellularLocation>
</comment>
<dbReference type="InterPro" id="IPR041798">
    <property type="entry name" value="Otoconin-90"/>
</dbReference>
<evidence type="ECO:0000256" key="8">
    <source>
        <dbReference type="SAM" id="MobiDB-lite"/>
    </source>
</evidence>
<feature type="disulfide bond" evidence="5">
    <location>
        <begin position="500"/>
        <end position="525"/>
    </location>
</feature>
<feature type="compositionally biased region" description="Pro residues" evidence="8">
    <location>
        <begin position="567"/>
        <end position="576"/>
    </location>
</feature>
<protein>
    <submittedName>
        <fullName evidence="10">Otoconin-90-like</fullName>
    </submittedName>
</protein>
<dbReference type="PANTHER" id="PTHR11716:SF1">
    <property type="entry name" value="OTOCONIN-90"/>
    <property type="match status" value="1"/>
</dbReference>
<keyword evidence="2 7" id="KW-0964">Secreted</keyword>
<feature type="active site" evidence="3">
    <location>
        <position position="533"/>
    </location>
</feature>
<feature type="region of interest" description="Disordered" evidence="8">
    <location>
        <begin position="333"/>
        <end position="401"/>
    </location>
</feature>
<feature type="disulfide bond" evidence="5">
    <location>
        <begin position="491"/>
        <end position="532"/>
    </location>
</feature>
<dbReference type="PRINTS" id="PR00389">
    <property type="entry name" value="PHPHLIPASEA2"/>
</dbReference>
<feature type="binding site" evidence="4">
    <location>
        <position position="470"/>
    </location>
    <ligand>
        <name>Ca(2+)</name>
        <dbReference type="ChEBI" id="CHEBI:29108"/>
    </ligand>
</feature>
<dbReference type="InterPro" id="IPR016090">
    <property type="entry name" value="PLA2-like_dom"/>
</dbReference>
<evidence type="ECO:0000256" key="1">
    <source>
        <dbReference type="ARBA" id="ARBA00004613"/>
    </source>
</evidence>
<evidence type="ECO:0000256" key="3">
    <source>
        <dbReference type="PIRSR" id="PIRSR601211-1"/>
    </source>
</evidence>
<keyword evidence="4" id="KW-0106">Calcium</keyword>
<evidence type="ECO:0000313" key="10">
    <source>
        <dbReference type="EMBL" id="KPP79660.1"/>
    </source>
</evidence>
<feature type="compositionally biased region" description="Polar residues" evidence="8">
    <location>
        <begin position="335"/>
        <end position="345"/>
    </location>
</feature>
<dbReference type="PANTHER" id="PTHR11716">
    <property type="entry name" value="PHOSPHOLIPASE A2 FAMILY MEMBER"/>
    <property type="match status" value="1"/>
</dbReference>
<dbReference type="STRING" id="113540.ENSSFOP00015076607"/>
<dbReference type="GO" id="GO:0005543">
    <property type="term" value="F:phospholipid binding"/>
    <property type="evidence" value="ECO:0007669"/>
    <property type="project" value="TreeGrafter"/>
</dbReference>
<dbReference type="AlphaFoldDB" id="A0A0P7XRU6"/>
<comment type="similarity">
    <text evidence="6">Belongs to the phospholipase A2 family.</text>
</comment>
<feature type="disulfide bond" evidence="5">
    <location>
        <begin position="519"/>
        <end position="530"/>
    </location>
</feature>
<evidence type="ECO:0000256" key="7">
    <source>
        <dbReference type="RuleBase" id="RU361236"/>
    </source>
</evidence>
<keyword evidence="4" id="KW-0479">Metal-binding</keyword>
<keyword evidence="5" id="KW-1015">Disulfide bond</keyword>
<dbReference type="GO" id="GO:0005509">
    <property type="term" value="F:calcium ion binding"/>
    <property type="evidence" value="ECO:0007669"/>
    <property type="project" value="InterPro"/>
</dbReference>
<feature type="domain" description="Phospholipase A2-like central" evidence="9">
    <location>
        <begin position="443"/>
        <end position="555"/>
    </location>
</feature>
<accession>A0A0P7XRU6</accession>
<sequence length="911" mass="100217">MTISSNSTFRPETGDSPTALLLIDCLGRRFTWLQTVFDNFPSVFSFATKLRCATELCPRDLEDYGCTCRFRESGQPIDDMDKRCYRAAATWGCRPEPETTVYNATCGERNSTCDVIDICKRELCLCDQVALDCMAYAPYNPAMRHVDPTACLRGAATGLFPPENETKGNGTDIPEAQNYTTPSPYMTLSKAVQDEQEIEAARAIEETETHTEEHLTASSSRYMIRSTPERTTDQAEMETEELYSQSFTHHPSASIMRIHPLSSAATEMPDSKTETENMFTAHSALNPADPTAMALAETRMQSLAVTVETAESQPISTSHPLLDSEELELLAGGQDTLSTKSTVSSARDRTSTVPAWPPTPIPHDMSAEEKTEEKSSCKKNDSVDSSQEKENEERNPPEPKAMPLFTLSLLQAAGLVDLPLDPGGEECSHTFTQYSTNGRRHQEMPTLGEMLHCLTGRCPQEYEMYGCYCGQEGRGKPLDQLDSCCFFHLCCLEQIKMLGCQRQRRVSIYISCEHGRPQCFGASVCDKLQCVCDKASAECMATAHFNSSLPVQQCRGPKAPCRRRPPSHPWLRPPPLLTDSSEETGLQEDVQSERTGDHNARHGGATNDSSATAENNDEGTGQLEDAITVTTGLYVSVLNVDIFTLSTKFISPAKHKVFFQALRGVCTLQTAALTCSAIARRMRSMTTSSLASSIVMSARAGAGVSYTWKGGPSGSSIQATAQVGTTPGVDELRRNNPLEEIPGEQFCWLGPVVVAINDVVQDLQHQLPQLAVLHQGDGEERVQEERGCWEAGRDTNSLPGEQLCASDCRWRRLVLTSTLWMLQSTPEGSGKSSSVVASPWGSIRPHEHWVAFWTMRSSLSLEREETLLAEPRRESAPISKSTLMRKCFRSVLNTSSTVGPVGGKRMDPPAR</sequence>
<dbReference type="InterPro" id="IPR001211">
    <property type="entry name" value="PLA2"/>
</dbReference>
<comment type="caution">
    <text evidence="10">The sequence shown here is derived from an EMBL/GenBank/DDBJ whole genome shotgun (WGS) entry which is preliminary data.</text>
</comment>
<evidence type="ECO:0000256" key="2">
    <source>
        <dbReference type="ARBA" id="ARBA00022525"/>
    </source>
</evidence>
<feature type="region of interest" description="Disordered" evidence="8">
    <location>
        <begin position="551"/>
        <end position="620"/>
    </location>
</feature>
<dbReference type="SMART" id="SM00085">
    <property type="entry name" value="PA2c"/>
    <property type="match status" value="2"/>
</dbReference>
<dbReference type="GO" id="GO:0047498">
    <property type="term" value="F:calcium-dependent phospholipase A2 activity"/>
    <property type="evidence" value="ECO:0007669"/>
    <property type="project" value="TreeGrafter"/>
</dbReference>
<gene>
    <name evidence="10" type="ORF">Z043_100742</name>
</gene>
<dbReference type="Gene3D" id="1.20.90.10">
    <property type="entry name" value="Phospholipase A2 domain"/>
    <property type="match status" value="2"/>
</dbReference>
<feature type="compositionally biased region" description="Basic and acidic residues" evidence="8">
    <location>
        <begin position="365"/>
        <end position="397"/>
    </location>
</feature>
<feature type="disulfide bond" evidence="5">
    <location>
        <begin position="484"/>
        <end position="539"/>
    </location>
</feature>
<evidence type="ECO:0000256" key="6">
    <source>
        <dbReference type="RuleBase" id="RU003654"/>
    </source>
</evidence>
<feature type="compositionally biased region" description="Basic and acidic residues" evidence="8">
    <location>
        <begin position="591"/>
        <end position="600"/>
    </location>
</feature>
<dbReference type="CDD" id="cd04707">
    <property type="entry name" value="otoconin_90"/>
    <property type="match status" value="1"/>
</dbReference>
<feature type="disulfide bond" evidence="5">
    <location>
        <begin position="469"/>
        <end position="485"/>
    </location>
</feature>
<dbReference type="GO" id="GO:0005576">
    <property type="term" value="C:extracellular region"/>
    <property type="evidence" value="ECO:0007669"/>
    <property type="project" value="UniProtKB-SubCell"/>
</dbReference>
<evidence type="ECO:0000259" key="9">
    <source>
        <dbReference type="SMART" id="SM00085"/>
    </source>
</evidence>
<dbReference type="InterPro" id="IPR036444">
    <property type="entry name" value="PLipase_A2_dom_sf"/>
</dbReference>
<evidence type="ECO:0000256" key="4">
    <source>
        <dbReference type="PIRSR" id="PIRSR601211-2"/>
    </source>
</evidence>
<comment type="cofactor">
    <cofactor evidence="4">
        <name>Ca(2+)</name>
        <dbReference type="ChEBI" id="CHEBI:29108"/>
    </cofactor>
    <text evidence="4">Binds 1 Ca(2+) ion per subunit.</text>
</comment>
<name>A0A0P7XRU6_SCLFO</name>
<dbReference type="Proteomes" id="UP000034805">
    <property type="component" value="Unassembled WGS sequence"/>
</dbReference>
<proteinExistence type="inferred from homology"/>
<evidence type="ECO:0000313" key="11">
    <source>
        <dbReference type="Proteomes" id="UP000034805"/>
    </source>
</evidence>
<feature type="domain" description="Phospholipase A2-like central" evidence="9">
    <location>
        <begin position="42"/>
        <end position="152"/>
    </location>
</feature>
<dbReference type="SUPFAM" id="SSF48619">
    <property type="entry name" value="Phospholipase A2, PLA2"/>
    <property type="match status" value="2"/>
</dbReference>
<feature type="active site" evidence="3">
    <location>
        <position position="488"/>
    </location>
</feature>
<dbReference type="GO" id="GO:0016042">
    <property type="term" value="P:lipid catabolic process"/>
    <property type="evidence" value="ECO:0007669"/>
    <property type="project" value="InterPro"/>
</dbReference>